<name>A0A8H7PA42_9APHY</name>
<dbReference type="SUPFAM" id="SSF54427">
    <property type="entry name" value="NTF2-like"/>
    <property type="match status" value="1"/>
</dbReference>
<evidence type="ECO:0008006" key="4">
    <source>
        <dbReference type="Google" id="ProtNLM"/>
    </source>
</evidence>
<feature type="compositionally biased region" description="Polar residues" evidence="1">
    <location>
        <begin position="423"/>
        <end position="432"/>
    </location>
</feature>
<feature type="compositionally biased region" description="Low complexity" evidence="1">
    <location>
        <begin position="110"/>
        <end position="121"/>
    </location>
</feature>
<feature type="compositionally biased region" description="Low complexity" evidence="1">
    <location>
        <begin position="183"/>
        <end position="194"/>
    </location>
</feature>
<accession>A0A8H7PA42</accession>
<dbReference type="Proteomes" id="UP000639403">
    <property type="component" value="Unassembled WGS sequence"/>
</dbReference>
<feature type="compositionally biased region" description="Polar residues" evidence="1">
    <location>
        <begin position="511"/>
        <end position="522"/>
    </location>
</feature>
<dbReference type="EMBL" id="JADOXO010000007">
    <property type="protein sequence ID" value="KAF9820810.1"/>
    <property type="molecule type" value="Genomic_DNA"/>
</dbReference>
<feature type="compositionally biased region" description="Polar residues" evidence="1">
    <location>
        <begin position="1"/>
        <end position="30"/>
    </location>
</feature>
<organism evidence="2 3">
    <name type="scientific">Rhodonia placenta</name>
    <dbReference type="NCBI Taxonomy" id="104341"/>
    <lineage>
        <taxon>Eukaryota</taxon>
        <taxon>Fungi</taxon>
        <taxon>Dikarya</taxon>
        <taxon>Basidiomycota</taxon>
        <taxon>Agaricomycotina</taxon>
        <taxon>Agaricomycetes</taxon>
        <taxon>Polyporales</taxon>
        <taxon>Adustoporiaceae</taxon>
        <taxon>Rhodonia</taxon>
    </lineage>
</organism>
<comment type="caution">
    <text evidence="2">The sequence shown here is derived from an EMBL/GenBank/DDBJ whole genome shotgun (WGS) entry which is preliminary data.</text>
</comment>
<gene>
    <name evidence="2" type="ORF">IEO21_01037</name>
</gene>
<sequence length="1337" mass="146259">MYPPSSLQSNPQPIGPSNWQINAGIPSNASYGHDAFGVKPQRTQRRYGANSPDDYWQPIIGGNGTLSQAATASVPLQPVLSAPKYVKTEVFPQPGPSGYSHGIQGEDALPSTSSSWASSPPFKKRKLTPPQPANDSVASSLPPVQVQPVASTSQSAVPPISTSTIASTLHSSGTPPVKRERSLSPVLPSSPRVTTEGSIRFAPLPEHCRKAHAQYIANRKAWVDQEVKKLKQINPYIRAVRVLTRDDGMVIDWRSSVPVMSDTLLSANMGQDPTPSRPLTTPDALSVGLSVLEVPQSQRLSPNRGTPPLAPPIVAMCEPEGVPASTPESASLAARDNVSPPSAGNSSNLPMAKSAAKLNNSDNCASSRSNSSSSTGASSNKPVPVSLPLPRRLTAGRNAVPTRAPNSAKREEIAHPQPGPSCMTRSTPSSSPCADANVIPQGVTSEQHQQPDPSRRSDQPAPPGTTLPPTQGAMARPGESPVVPQETAPASRKSLSQSLELPRRAPPQMSHPETTPDCSSSRPSPPVPTQFEDLSTPSVHQLVAAISTPTRTSDEEGYQMESAALDFLRRFIVTYDSDRSALASAYSRFATFSVQTIARSGRTLEGPDPRKLKQGRLDIMAGLLCLPDERRFCASGPTKVEYDVVHLGATFGVLLICYSGNESGTWACDQRFVLQYKDWDEEDSIAPDDSQSADLILFPNRSGLAADSENTVRAHGIGEALQPGVACISEADPTPLNYRRILAFAPIMQPTAHSITCVSKAIQVDADEICSLPAISGESSLYSQDQRLEIIEAAALYHRQALSQLHKSLNAMLPVHRLLPEVLTAIFTFVVFDCTVTDGNHQRDIQLFYRWMRVMHVCSYWRTVTLGSPLLWSNILITPNAEFMAQALKLAGTAPLVINAIGSMFCEALDTEHIASLRTVLQAMPRIKELHIAASVDVFDEVWDVVKFEEGAPMLQSLNIHLPSGDVERTHLRDTLRMLLSNALSRSFADLRIYGYPFCLDSSLTSSLSLRHLVLSYNSPFDLDSGLSIPTMVDLLACLENLPLEHVELQHAFRPVAEELIPSSSTSRAFDFPRLRFLVFDGRTVDCINLLNHILIPTSVTLSTRCDLRAHVDHLATAIAEKISGAALPRLLKLQEADDERKRFSVRIMGFNHAGSSSFLPNHDCFRMSVIPPPYQLHITLNGLRSWERPWRTLSTVCSRFPLSELRTLDVSGSCFIDCTQWLAVRACQQSGSALLKALSKRREGAHNNPDSLFMPQLDHLSLHEVYCRQAPPDSEDYDVTDLLLESLKFRQGKGKRLEKLTLEYCININRRDVRQYREYVEKVVWDKGVHYGIDLP</sequence>
<evidence type="ECO:0000256" key="1">
    <source>
        <dbReference type="SAM" id="MobiDB-lite"/>
    </source>
</evidence>
<evidence type="ECO:0000313" key="2">
    <source>
        <dbReference type="EMBL" id="KAF9820810.1"/>
    </source>
</evidence>
<feature type="compositionally biased region" description="Polar residues" evidence="1">
    <location>
        <begin position="148"/>
        <end position="174"/>
    </location>
</feature>
<dbReference type="Gene3D" id="3.10.450.50">
    <property type="match status" value="1"/>
</dbReference>
<feature type="region of interest" description="Disordered" evidence="1">
    <location>
        <begin position="96"/>
        <end position="194"/>
    </location>
</feature>
<dbReference type="InterPro" id="IPR032710">
    <property type="entry name" value="NTF2-like_dom_sf"/>
</dbReference>
<protein>
    <recommendedName>
        <fullName evidence="4">F-box domain-containing protein</fullName>
    </recommendedName>
</protein>
<reference evidence="2" key="2">
    <citation type="journal article" name="Front. Microbiol.">
        <title>Degradative Capacity of Two Strains of Rhodonia placenta: From Phenotype to Genotype.</title>
        <authorList>
            <person name="Kolle M."/>
            <person name="Horta M.A.C."/>
            <person name="Nowrousian M."/>
            <person name="Ohm R.A."/>
            <person name="Benz J.P."/>
            <person name="Pilgard A."/>
        </authorList>
    </citation>
    <scope>NUCLEOTIDE SEQUENCE</scope>
    <source>
        <strain evidence="2">FPRL280</strain>
    </source>
</reference>
<reference evidence="2" key="1">
    <citation type="submission" date="2020-11" db="EMBL/GenBank/DDBJ databases">
        <authorList>
            <person name="Koelle M."/>
            <person name="Horta M.A.C."/>
            <person name="Nowrousian M."/>
            <person name="Ohm R.A."/>
            <person name="Benz P."/>
            <person name="Pilgard A."/>
        </authorList>
    </citation>
    <scope>NUCLEOTIDE SEQUENCE</scope>
    <source>
        <strain evidence="2">FPRL280</strain>
    </source>
</reference>
<proteinExistence type="predicted"/>
<feature type="region of interest" description="Disordered" evidence="1">
    <location>
        <begin position="296"/>
        <end position="536"/>
    </location>
</feature>
<feature type="compositionally biased region" description="Polar residues" evidence="1">
    <location>
        <begin position="442"/>
        <end position="452"/>
    </location>
</feature>
<evidence type="ECO:0000313" key="3">
    <source>
        <dbReference type="Proteomes" id="UP000639403"/>
    </source>
</evidence>
<feature type="compositionally biased region" description="Polar residues" evidence="1">
    <location>
        <begin position="339"/>
        <end position="349"/>
    </location>
</feature>
<feature type="region of interest" description="Disordered" evidence="1">
    <location>
        <begin position="1"/>
        <end position="35"/>
    </location>
</feature>
<feature type="compositionally biased region" description="Low complexity" evidence="1">
    <location>
        <begin position="359"/>
        <end position="393"/>
    </location>
</feature>